<dbReference type="InterPro" id="IPR005913">
    <property type="entry name" value="dTDP_dehydrorham_reduct"/>
</dbReference>
<accession>A0AAN6GFB4</accession>
<dbReference type="Gene3D" id="3.40.50.720">
    <property type="entry name" value="NAD(P)-binding Rossmann-like Domain"/>
    <property type="match status" value="1"/>
</dbReference>
<sequence length="323" mass="34718">MVKVIVTGASGLLGRAVLARCKAEGFEGLAFSRASGDTERLDLTDTAATEALVRAFAPHAIIHTAAERRPDIVENDPQASHALNVDVPAHLARLCASLSDPVPALINISTDYVFDGTSPPYSVRDAPHPLNAYGQSKLDGEHAVHTHGRPGRATSLRVPVLYGRTAPISQHDESAVNVLLDAIRPATGAEKKKKKMDAYAIRYPTNVEDVARVLADLVKHSTSTPSSPSSAPPALPPLLHFSAAEAMTKYDMALTFARLTTELGGQAETAHLEPEYEVDPNAATSRPHHCQLDVSELAKLGISTDCIPFEQWWRTYLSDLLNG</sequence>
<comment type="caution">
    <text evidence="2">The sequence shown here is derived from an EMBL/GenBank/DDBJ whole genome shotgun (WGS) entry which is preliminary data.</text>
</comment>
<name>A0AAN6GFB4_9BASI</name>
<keyword evidence="3" id="KW-1185">Reference proteome</keyword>
<evidence type="ECO:0000313" key="2">
    <source>
        <dbReference type="EMBL" id="KAK0534012.1"/>
    </source>
</evidence>
<dbReference type="PANTHER" id="PTHR10491:SF4">
    <property type="entry name" value="METHIONINE ADENOSYLTRANSFERASE 2 SUBUNIT BETA"/>
    <property type="match status" value="1"/>
</dbReference>
<dbReference type="Proteomes" id="UP001176521">
    <property type="component" value="Unassembled WGS sequence"/>
</dbReference>
<dbReference type="CDD" id="cd05254">
    <property type="entry name" value="dTDP_HR_like_SDR_e"/>
    <property type="match status" value="1"/>
</dbReference>
<dbReference type="InterPro" id="IPR029903">
    <property type="entry name" value="RmlD-like-bd"/>
</dbReference>
<dbReference type="PANTHER" id="PTHR10491">
    <property type="entry name" value="DTDP-4-DEHYDRORHAMNOSE REDUCTASE"/>
    <property type="match status" value="1"/>
</dbReference>
<feature type="domain" description="RmlD-like substrate binding" evidence="1">
    <location>
        <begin position="3"/>
        <end position="302"/>
    </location>
</feature>
<dbReference type="GO" id="GO:0006556">
    <property type="term" value="P:S-adenosylmethionine biosynthetic process"/>
    <property type="evidence" value="ECO:0007669"/>
    <property type="project" value="TreeGrafter"/>
</dbReference>
<dbReference type="EMBL" id="JAPDMQ010000125">
    <property type="protein sequence ID" value="KAK0534012.1"/>
    <property type="molecule type" value="Genomic_DNA"/>
</dbReference>
<evidence type="ECO:0000259" key="1">
    <source>
        <dbReference type="Pfam" id="PF04321"/>
    </source>
</evidence>
<dbReference type="GO" id="GO:0048270">
    <property type="term" value="F:methionine adenosyltransferase regulator activity"/>
    <property type="evidence" value="ECO:0007669"/>
    <property type="project" value="TreeGrafter"/>
</dbReference>
<gene>
    <name evidence="2" type="primary">vps5_2</name>
    <name evidence="2" type="ORF">OC842_002785</name>
</gene>
<reference evidence="2" key="1">
    <citation type="journal article" date="2023" name="PhytoFront">
        <title>Draft Genome Resources of Seven Strains of Tilletia horrida, Causal Agent of Kernel Smut of Rice.</title>
        <authorList>
            <person name="Khanal S."/>
            <person name="Antony Babu S."/>
            <person name="Zhou X.G."/>
        </authorList>
    </citation>
    <scope>NUCLEOTIDE SEQUENCE</scope>
    <source>
        <strain evidence="2">TX3</strain>
    </source>
</reference>
<dbReference type="AlphaFoldDB" id="A0AAN6GFB4"/>
<dbReference type="Pfam" id="PF04321">
    <property type="entry name" value="RmlD_sub_bind"/>
    <property type="match status" value="1"/>
</dbReference>
<evidence type="ECO:0000313" key="3">
    <source>
        <dbReference type="Proteomes" id="UP001176521"/>
    </source>
</evidence>
<dbReference type="SUPFAM" id="SSF51735">
    <property type="entry name" value="NAD(P)-binding Rossmann-fold domains"/>
    <property type="match status" value="1"/>
</dbReference>
<dbReference type="InterPro" id="IPR036291">
    <property type="entry name" value="NAD(P)-bd_dom_sf"/>
</dbReference>
<dbReference type="FunFam" id="3.40.50.720:FF:000357">
    <property type="entry name" value="Methionine adenosyltransferase 2 subunit beta"/>
    <property type="match status" value="1"/>
</dbReference>
<dbReference type="GO" id="GO:0048269">
    <property type="term" value="C:methionine adenosyltransferase complex"/>
    <property type="evidence" value="ECO:0007669"/>
    <property type="project" value="TreeGrafter"/>
</dbReference>
<organism evidence="2 3">
    <name type="scientific">Tilletia horrida</name>
    <dbReference type="NCBI Taxonomy" id="155126"/>
    <lineage>
        <taxon>Eukaryota</taxon>
        <taxon>Fungi</taxon>
        <taxon>Dikarya</taxon>
        <taxon>Basidiomycota</taxon>
        <taxon>Ustilaginomycotina</taxon>
        <taxon>Exobasidiomycetes</taxon>
        <taxon>Tilletiales</taxon>
        <taxon>Tilletiaceae</taxon>
        <taxon>Tilletia</taxon>
    </lineage>
</organism>
<proteinExistence type="predicted"/>
<protein>
    <submittedName>
        <fullName evidence="2">Vacuolar protein sorting-associated protein vps5</fullName>
    </submittedName>
</protein>